<dbReference type="SUPFAM" id="SSF88946">
    <property type="entry name" value="Sigma2 domain of RNA polymerase sigma factors"/>
    <property type="match status" value="1"/>
</dbReference>
<dbReference type="InterPro" id="IPR013324">
    <property type="entry name" value="RNA_pol_sigma_r3/r4-like"/>
</dbReference>
<dbReference type="InterPro" id="IPR013325">
    <property type="entry name" value="RNA_pol_sigma_r2"/>
</dbReference>
<organism evidence="8 10">
    <name type="scientific">Labrys neptuniae</name>
    <dbReference type="NCBI Taxonomy" id="376174"/>
    <lineage>
        <taxon>Bacteria</taxon>
        <taxon>Pseudomonadati</taxon>
        <taxon>Pseudomonadota</taxon>
        <taxon>Alphaproteobacteria</taxon>
        <taxon>Hyphomicrobiales</taxon>
        <taxon>Xanthobacteraceae</taxon>
        <taxon>Labrys</taxon>
    </lineage>
</organism>
<keyword evidence="4" id="KW-0804">Transcription</keyword>
<dbReference type="Gene3D" id="1.10.1740.10">
    <property type="match status" value="1"/>
</dbReference>
<dbReference type="NCBIfam" id="TIGR02937">
    <property type="entry name" value="sigma70-ECF"/>
    <property type="match status" value="1"/>
</dbReference>
<dbReference type="Pfam" id="PF04542">
    <property type="entry name" value="Sigma70_r2"/>
    <property type="match status" value="1"/>
</dbReference>
<dbReference type="InterPro" id="IPR007627">
    <property type="entry name" value="RNA_pol_sigma70_r2"/>
</dbReference>
<evidence type="ECO:0000313" key="8">
    <source>
        <dbReference type="EMBL" id="MFC2253045.1"/>
    </source>
</evidence>
<evidence type="ECO:0000259" key="5">
    <source>
        <dbReference type="Pfam" id="PF04542"/>
    </source>
</evidence>
<evidence type="ECO:0000256" key="2">
    <source>
        <dbReference type="ARBA" id="ARBA00023015"/>
    </source>
</evidence>
<gene>
    <name evidence="7" type="ORF">ABXS05_20685</name>
    <name evidence="8" type="ORF">ACETRX_25630</name>
</gene>
<evidence type="ECO:0000313" key="9">
    <source>
        <dbReference type="Proteomes" id="UP001555786"/>
    </source>
</evidence>
<name>A0ABV6ZLH4_9HYPH</name>
<dbReference type="PANTHER" id="PTHR43133">
    <property type="entry name" value="RNA POLYMERASE ECF-TYPE SIGMA FACTO"/>
    <property type="match status" value="1"/>
</dbReference>
<reference evidence="8 10" key="2">
    <citation type="submission" date="2024-09" db="EMBL/GenBank/DDBJ databases">
        <title>Description of Labrys sedimenti sp. nov., isolated from a diclofenac-degrading enrichment culture, and genome-based reclassification of Labrys portucalensis as a later heterotypic synonym of Labrys neptuniae.</title>
        <authorList>
            <person name="Tancsics A."/>
            <person name="Csepanyi A."/>
        </authorList>
    </citation>
    <scope>NUCLEOTIDE SEQUENCE [LARGE SCALE GENOMIC DNA]</scope>
    <source>
        <strain evidence="8 10">LMG 23412</strain>
    </source>
</reference>
<sequence length="190" mass="21234">MSSSRGVNEKEGSSLEGLLHAVASGDRAAFRRLYDATQAKLYGVVLRILRDRAAADDAVQEIYVRIWDKAADFDPGKASAMTWMATIARNRAIDLLRSARPSAGADVQEIEDLPAEASEPLEARQRSEELRRLLSCLAGLDEERRQMILLAYYRGATREALSRRFERPVPTVKTLLHRGLAQLRECLGHD</sequence>
<keyword evidence="9" id="KW-1185">Reference proteome</keyword>
<evidence type="ECO:0000313" key="7">
    <source>
        <dbReference type="EMBL" id="MEW9307983.1"/>
    </source>
</evidence>
<dbReference type="RefSeq" id="WP_367625235.1">
    <property type="nucleotide sequence ID" value="NZ_JBFNQD010000007.1"/>
</dbReference>
<dbReference type="InterPro" id="IPR036388">
    <property type="entry name" value="WH-like_DNA-bd_sf"/>
</dbReference>
<dbReference type="EMBL" id="JBHGPK010000015">
    <property type="protein sequence ID" value="MFC2253045.1"/>
    <property type="molecule type" value="Genomic_DNA"/>
</dbReference>
<feature type="domain" description="RNA polymerase sigma-70 region 2" evidence="5">
    <location>
        <begin position="33"/>
        <end position="100"/>
    </location>
</feature>
<dbReference type="Proteomes" id="UP001595190">
    <property type="component" value="Unassembled WGS sequence"/>
</dbReference>
<dbReference type="InterPro" id="IPR039425">
    <property type="entry name" value="RNA_pol_sigma-70-like"/>
</dbReference>
<keyword evidence="3" id="KW-0731">Sigma factor</keyword>
<protein>
    <submittedName>
        <fullName evidence="8">Sigma-70 family RNA polymerase sigma factor</fullName>
    </submittedName>
</protein>
<evidence type="ECO:0000259" key="6">
    <source>
        <dbReference type="Pfam" id="PF08281"/>
    </source>
</evidence>
<proteinExistence type="inferred from homology"/>
<evidence type="ECO:0000256" key="4">
    <source>
        <dbReference type="ARBA" id="ARBA00023163"/>
    </source>
</evidence>
<dbReference type="EMBL" id="JBFNQD010000007">
    <property type="protein sequence ID" value="MEW9307983.1"/>
    <property type="molecule type" value="Genomic_DNA"/>
</dbReference>
<keyword evidence="2" id="KW-0805">Transcription regulation</keyword>
<dbReference type="SUPFAM" id="SSF88659">
    <property type="entry name" value="Sigma3 and sigma4 domains of RNA polymerase sigma factors"/>
    <property type="match status" value="1"/>
</dbReference>
<comment type="similarity">
    <text evidence="1">Belongs to the sigma-70 factor family. ECF subfamily.</text>
</comment>
<dbReference type="Proteomes" id="UP001555786">
    <property type="component" value="Unassembled WGS sequence"/>
</dbReference>
<feature type="domain" description="RNA polymerase sigma factor 70 region 4 type 2" evidence="6">
    <location>
        <begin position="131"/>
        <end position="183"/>
    </location>
</feature>
<reference evidence="7 9" key="1">
    <citation type="submission" date="2024-07" db="EMBL/GenBank/DDBJ databases">
        <title>Description of Labrys sedimenti sp. nov., isolated from a diclofenac-degrading enrichment culture.</title>
        <authorList>
            <person name="Tancsics A."/>
            <person name="Csepanyi A."/>
        </authorList>
    </citation>
    <scope>NUCLEOTIDE SEQUENCE [LARGE SCALE GENOMIC DNA]</scope>
    <source>
        <strain evidence="7 9">LMG 23578</strain>
    </source>
</reference>
<accession>A0ABV6ZLH4</accession>
<comment type="caution">
    <text evidence="8">The sequence shown here is derived from an EMBL/GenBank/DDBJ whole genome shotgun (WGS) entry which is preliminary data.</text>
</comment>
<dbReference type="Pfam" id="PF08281">
    <property type="entry name" value="Sigma70_r4_2"/>
    <property type="match status" value="1"/>
</dbReference>
<dbReference type="InterPro" id="IPR013249">
    <property type="entry name" value="RNA_pol_sigma70_r4_t2"/>
</dbReference>
<evidence type="ECO:0000256" key="3">
    <source>
        <dbReference type="ARBA" id="ARBA00023082"/>
    </source>
</evidence>
<dbReference type="InterPro" id="IPR014284">
    <property type="entry name" value="RNA_pol_sigma-70_dom"/>
</dbReference>
<dbReference type="Gene3D" id="1.10.10.10">
    <property type="entry name" value="Winged helix-like DNA-binding domain superfamily/Winged helix DNA-binding domain"/>
    <property type="match status" value="1"/>
</dbReference>
<evidence type="ECO:0000256" key="1">
    <source>
        <dbReference type="ARBA" id="ARBA00010641"/>
    </source>
</evidence>
<evidence type="ECO:0000313" key="10">
    <source>
        <dbReference type="Proteomes" id="UP001595190"/>
    </source>
</evidence>
<dbReference type="PANTHER" id="PTHR43133:SF62">
    <property type="entry name" value="RNA POLYMERASE SIGMA FACTOR SIGZ"/>
    <property type="match status" value="1"/>
</dbReference>